<sequence>MNTSAAWKQVYILLLSSILGALFIVSTCTVTFAAPSLATGKKEAPMKLISPAFEHGRPIPSQYTCDGANHHPPLTISHVPSEAQSLALVVEDPDAPTKVFTHWLIYNLPPSTQHILEQKAPLGGTDGVNDFGTRGYKGPCPPSGVHHYVFRLFALDTRLALPEGMKKEDVLAKLKGHVLATAELVGTYTRR</sequence>
<proteinExistence type="predicted"/>
<dbReference type="CDD" id="cd00865">
    <property type="entry name" value="PEBP_bact_arch"/>
    <property type="match status" value="1"/>
</dbReference>
<protein>
    <submittedName>
        <fullName evidence="1">PEBP family protein</fullName>
    </submittedName>
</protein>
<keyword evidence="2" id="KW-1185">Reference proteome</keyword>
<dbReference type="RefSeq" id="WP_007915875.1">
    <property type="nucleotide sequence ID" value="NZ_ADVG01000003.1"/>
</dbReference>
<dbReference type="Pfam" id="PF01161">
    <property type="entry name" value="PBP"/>
    <property type="match status" value="1"/>
</dbReference>
<dbReference type="PANTHER" id="PTHR30289">
    <property type="entry name" value="UNCHARACTERIZED PROTEIN YBCL-RELATED"/>
    <property type="match status" value="1"/>
</dbReference>
<dbReference type="NCBIfam" id="TIGR00481">
    <property type="entry name" value="YbhB/YbcL family Raf kinase inhibitor-like protein"/>
    <property type="match status" value="1"/>
</dbReference>
<dbReference type="InterPro" id="IPR005247">
    <property type="entry name" value="YbhB_YbcL/LppC-like"/>
</dbReference>
<dbReference type="SUPFAM" id="SSF49777">
    <property type="entry name" value="PEBP-like"/>
    <property type="match status" value="1"/>
</dbReference>
<dbReference type="Gene3D" id="3.90.280.10">
    <property type="entry name" value="PEBP-like"/>
    <property type="match status" value="1"/>
</dbReference>
<dbReference type="FunCoup" id="D6TW09">
    <property type="interactions" value="90"/>
</dbReference>
<organism evidence="1 2">
    <name type="scientific">Ktedonobacter racemifer DSM 44963</name>
    <dbReference type="NCBI Taxonomy" id="485913"/>
    <lineage>
        <taxon>Bacteria</taxon>
        <taxon>Bacillati</taxon>
        <taxon>Chloroflexota</taxon>
        <taxon>Ktedonobacteria</taxon>
        <taxon>Ktedonobacterales</taxon>
        <taxon>Ktedonobacteraceae</taxon>
        <taxon>Ktedonobacter</taxon>
    </lineage>
</organism>
<dbReference type="PANTHER" id="PTHR30289:SF1">
    <property type="entry name" value="PEBP (PHOSPHATIDYLETHANOLAMINE-BINDING PROTEIN) FAMILY PROTEIN"/>
    <property type="match status" value="1"/>
</dbReference>
<gene>
    <name evidence="1" type="ORF">Krac_5424</name>
</gene>
<dbReference type="Proteomes" id="UP000004508">
    <property type="component" value="Unassembled WGS sequence"/>
</dbReference>
<dbReference type="STRING" id="485913.Krac_5424"/>
<dbReference type="EMBL" id="ADVG01000003">
    <property type="protein sequence ID" value="EFH84392.1"/>
    <property type="molecule type" value="Genomic_DNA"/>
</dbReference>
<evidence type="ECO:0000313" key="1">
    <source>
        <dbReference type="EMBL" id="EFH84392.1"/>
    </source>
</evidence>
<dbReference type="InterPro" id="IPR008914">
    <property type="entry name" value="PEBP"/>
</dbReference>
<evidence type="ECO:0000313" key="2">
    <source>
        <dbReference type="Proteomes" id="UP000004508"/>
    </source>
</evidence>
<dbReference type="AlphaFoldDB" id="D6TW09"/>
<dbReference type="InterPro" id="IPR036610">
    <property type="entry name" value="PEBP-like_sf"/>
</dbReference>
<dbReference type="InParanoid" id="D6TW09"/>
<dbReference type="eggNOG" id="COG1881">
    <property type="taxonomic scope" value="Bacteria"/>
</dbReference>
<name>D6TW09_KTERA</name>
<accession>D6TW09</accession>
<reference evidence="1 2" key="1">
    <citation type="journal article" date="2011" name="Stand. Genomic Sci.">
        <title>Non-contiguous finished genome sequence and contextual data of the filamentous soil bacterium Ktedonobacter racemifer type strain (SOSP1-21).</title>
        <authorList>
            <person name="Chang Y.J."/>
            <person name="Land M."/>
            <person name="Hauser L."/>
            <person name="Chertkov O."/>
            <person name="Del Rio T.G."/>
            <person name="Nolan M."/>
            <person name="Copeland A."/>
            <person name="Tice H."/>
            <person name="Cheng J.F."/>
            <person name="Lucas S."/>
            <person name="Han C."/>
            <person name="Goodwin L."/>
            <person name="Pitluck S."/>
            <person name="Ivanova N."/>
            <person name="Ovchinikova G."/>
            <person name="Pati A."/>
            <person name="Chen A."/>
            <person name="Palaniappan K."/>
            <person name="Mavromatis K."/>
            <person name="Liolios K."/>
            <person name="Brettin T."/>
            <person name="Fiebig A."/>
            <person name="Rohde M."/>
            <person name="Abt B."/>
            <person name="Goker M."/>
            <person name="Detter J.C."/>
            <person name="Woyke T."/>
            <person name="Bristow J."/>
            <person name="Eisen J.A."/>
            <person name="Markowitz V."/>
            <person name="Hugenholtz P."/>
            <person name="Kyrpides N.C."/>
            <person name="Klenk H.P."/>
            <person name="Lapidus A."/>
        </authorList>
    </citation>
    <scope>NUCLEOTIDE SEQUENCE [LARGE SCALE GENOMIC DNA]</scope>
    <source>
        <strain evidence="2">DSM 44963</strain>
    </source>
</reference>
<comment type="caution">
    <text evidence="1">The sequence shown here is derived from an EMBL/GenBank/DDBJ whole genome shotgun (WGS) entry which is preliminary data.</text>
</comment>